<evidence type="ECO:0000259" key="2">
    <source>
        <dbReference type="PROSITE" id="PS50846"/>
    </source>
</evidence>
<organism evidence="3 4">
    <name type="scientific">Arcicella aurantiaca</name>
    <dbReference type="NCBI Taxonomy" id="591202"/>
    <lineage>
        <taxon>Bacteria</taxon>
        <taxon>Pseudomonadati</taxon>
        <taxon>Bacteroidota</taxon>
        <taxon>Cytophagia</taxon>
        <taxon>Cytophagales</taxon>
        <taxon>Flectobacillaceae</taxon>
        <taxon>Arcicella</taxon>
    </lineage>
</organism>
<dbReference type="Pfam" id="PF00403">
    <property type="entry name" value="HMA"/>
    <property type="match status" value="1"/>
</dbReference>
<feature type="signal peptide" evidence="1">
    <location>
        <begin position="1"/>
        <end position="19"/>
    </location>
</feature>
<dbReference type="RefSeq" id="WP_109742014.1">
    <property type="nucleotide sequence ID" value="NZ_QGGO01000005.1"/>
</dbReference>
<dbReference type="AlphaFoldDB" id="A0A316EE11"/>
<dbReference type="InterPro" id="IPR036163">
    <property type="entry name" value="HMA_dom_sf"/>
</dbReference>
<feature type="domain" description="HMA" evidence="2">
    <location>
        <begin position="22"/>
        <end position="92"/>
    </location>
</feature>
<dbReference type="PROSITE" id="PS50846">
    <property type="entry name" value="HMA_2"/>
    <property type="match status" value="1"/>
</dbReference>
<dbReference type="GO" id="GO:0046872">
    <property type="term" value="F:metal ion binding"/>
    <property type="evidence" value="ECO:0007669"/>
    <property type="project" value="InterPro"/>
</dbReference>
<evidence type="ECO:0000256" key="1">
    <source>
        <dbReference type="SAM" id="SignalP"/>
    </source>
</evidence>
<gene>
    <name evidence="3" type="ORF">LV89_01253</name>
</gene>
<feature type="chain" id="PRO_5016303523" evidence="1">
    <location>
        <begin position="20"/>
        <end position="115"/>
    </location>
</feature>
<accession>A0A316EE11</accession>
<dbReference type="Gene3D" id="3.30.70.100">
    <property type="match status" value="1"/>
</dbReference>
<reference evidence="3 4" key="1">
    <citation type="submission" date="2018-05" db="EMBL/GenBank/DDBJ databases">
        <title>Genomic Encyclopedia of Archaeal and Bacterial Type Strains, Phase II (KMG-II): from individual species to whole genera.</title>
        <authorList>
            <person name="Goeker M."/>
        </authorList>
    </citation>
    <scope>NUCLEOTIDE SEQUENCE [LARGE SCALE GENOMIC DNA]</scope>
    <source>
        <strain evidence="3 4">DSM 22214</strain>
    </source>
</reference>
<dbReference type="SUPFAM" id="SSF55008">
    <property type="entry name" value="HMA, heavy metal-associated domain"/>
    <property type="match status" value="1"/>
</dbReference>
<comment type="caution">
    <text evidence="3">The sequence shown here is derived from an EMBL/GenBank/DDBJ whole genome shotgun (WGS) entry which is preliminary data.</text>
</comment>
<dbReference type="InterPro" id="IPR006121">
    <property type="entry name" value="HMA_dom"/>
</dbReference>
<keyword evidence="4" id="KW-1185">Reference proteome</keyword>
<sequence>MKKSIILFVLLFVSAITFADKPKTETVKIKTSAICEQCKETIEKKLAFTKGVMESNVDLDSKDKVTTVIFNPKKTSVEKIKKAISAVGYDADELVADPVGYEKLPGCCKKGGMRE</sequence>
<dbReference type="Proteomes" id="UP000245489">
    <property type="component" value="Unassembled WGS sequence"/>
</dbReference>
<protein>
    <submittedName>
        <fullName evidence="3">Copper chaperone CopZ</fullName>
    </submittedName>
</protein>
<name>A0A316EE11_9BACT</name>
<evidence type="ECO:0000313" key="4">
    <source>
        <dbReference type="Proteomes" id="UP000245489"/>
    </source>
</evidence>
<dbReference type="CDD" id="cd00371">
    <property type="entry name" value="HMA"/>
    <property type="match status" value="1"/>
</dbReference>
<proteinExistence type="predicted"/>
<dbReference type="EMBL" id="QGGO01000005">
    <property type="protein sequence ID" value="PWK27846.1"/>
    <property type="molecule type" value="Genomic_DNA"/>
</dbReference>
<dbReference type="OrthoDB" id="5513217at2"/>
<evidence type="ECO:0000313" key="3">
    <source>
        <dbReference type="EMBL" id="PWK27846.1"/>
    </source>
</evidence>
<keyword evidence="1" id="KW-0732">Signal</keyword>